<feature type="compositionally biased region" description="Basic and acidic residues" evidence="1">
    <location>
        <begin position="173"/>
        <end position="182"/>
    </location>
</feature>
<dbReference type="EMBL" id="JAPDOD010000017">
    <property type="protein sequence ID" value="MDA0162316.1"/>
    <property type="molecule type" value="Genomic_DNA"/>
</dbReference>
<name>A0A9X3S3P7_9ACTN</name>
<evidence type="ECO:0000256" key="1">
    <source>
        <dbReference type="SAM" id="MobiDB-lite"/>
    </source>
</evidence>
<feature type="region of interest" description="Disordered" evidence="1">
    <location>
        <begin position="157"/>
        <end position="182"/>
    </location>
</feature>
<evidence type="ECO:0000313" key="2">
    <source>
        <dbReference type="EMBL" id="MDA0162316.1"/>
    </source>
</evidence>
<dbReference type="AlphaFoldDB" id="A0A9X3S3P7"/>
<sequence length="196" mass="21598">MAFGDGDQGVVMFGEASEAEVVEDLVDDVDDARVAGALEQPEVERAVEVEERARVPEARRRDALVDDGLQMRGVVRLEAPGEAGEHRDLEEGAQLERRVEVGRRVLDDPEPAVANLLDHAAAGELEQCLADRRDRHAHPGRERGGRVDRVRLDLAVDDRRADPSHGLPSQRGALDRRVEAHHAGRLARPCSRIALR</sequence>
<keyword evidence="3" id="KW-1185">Reference proteome</keyword>
<reference evidence="2" key="1">
    <citation type="submission" date="2022-10" db="EMBL/GenBank/DDBJ databases">
        <title>The WGS of Solirubrobacter ginsenosidimutans DSM 21036.</title>
        <authorList>
            <person name="Jiang Z."/>
        </authorList>
    </citation>
    <scope>NUCLEOTIDE SEQUENCE</scope>
    <source>
        <strain evidence="2">DSM 21036</strain>
    </source>
</reference>
<evidence type="ECO:0000313" key="3">
    <source>
        <dbReference type="Proteomes" id="UP001149140"/>
    </source>
</evidence>
<protein>
    <submittedName>
        <fullName evidence="2">Uncharacterized protein</fullName>
    </submittedName>
</protein>
<proteinExistence type="predicted"/>
<gene>
    <name evidence="2" type="ORF">OM076_18740</name>
</gene>
<organism evidence="2 3">
    <name type="scientific">Solirubrobacter ginsenosidimutans</name>
    <dbReference type="NCBI Taxonomy" id="490573"/>
    <lineage>
        <taxon>Bacteria</taxon>
        <taxon>Bacillati</taxon>
        <taxon>Actinomycetota</taxon>
        <taxon>Thermoleophilia</taxon>
        <taxon>Solirubrobacterales</taxon>
        <taxon>Solirubrobacteraceae</taxon>
        <taxon>Solirubrobacter</taxon>
    </lineage>
</organism>
<comment type="caution">
    <text evidence="2">The sequence shown here is derived from an EMBL/GenBank/DDBJ whole genome shotgun (WGS) entry which is preliminary data.</text>
</comment>
<accession>A0A9X3S3P7</accession>
<dbReference type="Proteomes" id="UP001149140">
    <property type="component" value="Unassembled WGS sequence"/>
</dbReference>